<dbReference type="Proteomes" id="UP001185927">
    <property type="component" value="Unassembled WGS sequence"/>
</dbReference>
<dbReference type="EMBL" id="JAWLKB010000036">
    <property type="protein sequence ID" value="MDV6271248.1"/>
    <property type="molecule type" value="Genomic_DNA"/>
</dbReference>
<protein>
    <submittedName>
        <fullName evidence="1">Protein glxC</fullName>
    </submittedName>
</protein>
<accession>A0ABU4C4G3</accession>
<comment type="caution">
    <text evidence="1">The sequence shown here is derived from an EMBL/GenBank/DDBJ whole genome shotgun (WGS) entry which is preliminary data.</text>
</comment>
<proteinExistence type="predicted"/>
<keyword evidence="2" id="KW-1185">Reference proteome</keyword>
<reference evidence="1 2" key="1">
    <citation type="submission" date="2023-10" db="EMBL/GenBank/DDBJ databases">
        <title>Development of a sustainable strategy for remediation of hydrocarbon-contaminated territories based on the waste exchange concept.</title>
        <authorList>
            <person name="Krivoruchko A."/>
        </authorList>
    </citation>
    <scope>NUCLEOTIDE SEQUENCE [LARGE SCALE GENOMIC DNA]</scope>
    <source>
        <strain evidence="1 2">IEGM 1203</strain>
    </source>
</reference>
<dbReference type="InterPro" id="IPR036485">
    <property type="entry name" value="Glu_synth_asu_C_sf"/>
</dbReference>
<evidence type="ECO:0000313" key="2">
    <source>
        <dbReference type="Proteomes" id="UP001185927"/>
    </source>
</evidence>
<organism evidence="1 2">
    <name type="scientific">Rhodococcus globerulus</name>
    <dbReference type="NCBI Taxonomy" id="33008"/>
    <lineage>
        <taxon>Bacteria</taxon>
        <taxon>Bacillati</taxon>
        <taxon>Actinomycetota</taxon>
        <taxon>Actinomycetes</taxon>
        <taxon>Mycobacteriales</taxon>
        <taxon>Nocardiaceae</taxon>
        <taxon>Rhodococcus</taxon>
    </lineage>
</organism>
<dbReference type="SUPFAM" id="SSF69336">
    <property type="entry name" value="Alpha subunit of glutamate synthase, C-terminal domain"/>
    <property type="match status" value="1"/>
</dbReference>
<dbReference type="InterPro" id="IPR012061">
    <property type="entry name" value="Glu_synth_lsu_3"/>
</dbReference>
<name>A0ABU4C4G3_RHOGO</name>
<dbReference type="PANTHER" id="PTHR39673">
    <property type="entry name" value="TUNGSTEN FORMYLMETHANOFURAN DEHYDROGENASE, SUBUNIT C (FWDC)"/>
    <property type="match status" value="1"/>
</dbReference>
<dbReference type="CDD" id="cd00504">
    <property type="entry name" value="GXGXG"/>
    <property type="match status" value="1"/>
</dbReference>
<dbReference type="PANTHER" id="PTHR39673:SF5">
    <property type="entry name" value="TUNGSTEN-CONTAINING FORMYLMETHANOFURAN DEHYDROGENASE 2 SUBUNIT C"/>
    <property type="match status" value="1"/>
</dbReference>
<dbReference type="RefSeq" id="WP_317545708.1">
    <property type="nucleotide sequence ID" value="NZ_JAWLKB010000036.1"/>
</dbReference>
<gene>
    <name evidence="1" type="ORF">R3Q16_32025</name>
</gene>
<dbReference type="PIRSF" id="PIRSF006519">
    <property type="entry name" value="GOGAT_dom3"/>
    <property type="match status" value="1"/>
</dbReference>
<evidence type="ECO:0000313" key="1">
    <source>
        <dbReference type="EMBL" id="MDV6271248.1"/>
    </source>
</evidence>
<dbReference type="Gene3D" id="2.160.20.60">
    <property type="entry name" value="Glutamate synthase, alpha subunit, C-terminal domain"/>
    <property type="match status" value="1"/>
</dbReference>
<sequence length="241" mass="25006">MAPSVTTTQEIATPEIETRSIDLQSSSTREVNELLSSPDAPKSLTITQPQGAHALACGLDAELDVTIEGHVGYYCAGMNQKATVTVTGNAGVGVAENMMSGRVHIKGDASQSAGATAHGGLLVVDGNAAARCGISMKGVDIVVGGNIGHMSAFMGQAGRLVVCGDAGEALGDSIYEARIYVRGTVASLGADCIKKEMQHEHLAELKELLEAAGLGHDPSEFSRYGSARQLYNFHVDNASAY</sequence>